<evidence type="ECO:0000313" key="1">
    <source>
        <dbReference type="EMBL" id="KAK1935542.1"/>
    </source>
</evidence>
<organism evidence="1 2">
    <name type="scientific">Babesia divergens</name>
    <dbReference type="NCBI Taxonomy" id="32595"/>
    <lineage>
        <taxon>Eukaryota</taxon>
        <taxon>Sar</taxon>
        <taxon>Alveolata</taxon>
        <taxon>Apicomplexa</taxon>
        <taxon>Aconoidasida</taxon>
        <taxon>Piroplasmida</taxon>
        <taxon>Babesiidae</taxon>
        <taxon>Babesia</taxon>
    </lineage>
</organism>
<comment type="caution">
    <text evidence="1">The sequence shown here is derived from an EMBL/GenBank/DDBJ whole genome shotgun (WGS) entry which is preliminary data.</text>
</comment>
<sequence>MSETCNFKEPGTLKEILEELGKLDYATDTRHKVFEQLKNGLKAYCGNKYLNAFYGDYGSGYGVSSSSGSIKLLTKAGHDICETILQKPSWSRSSDRDHRGHKDCGEKYFNALKECLPKTFAALYFLLFMGDKSLDKTLQGGQWKDYACDGLTYDYGRGSKVDFKNWLNDVNGQNTGLVKRGFHYSESLTNKKGSDVAEEIKKIIKHDSAAALQKVLCGFMFVCDWDDALTGHACLFLHKFCDEVGKDSGDKFKEEFEEKYSGKKYEELKELCRTLKSQLDSLVNGTSGLYAVCQKNTDLFKDLWDNGKFSDYCTWLKGNLHHIIEALEKMPMESSQWSSNHLMSATSAGPFKYGFVFTRKWDGESESLRDKVKGYISALINGDKGSLEDLKKCLNGDSSANSEAITTESTQSSSGAAAAGGATAVLGIG</sequence>
<proteinExistence type="predicted"/>
<evidence type="ECO:0000313" key="2">
    <source>
        <dbReference type="Proteomes" id="UP001195914"/>
    </source>
</evidence>
<dbReference type="EMBL" id="JAHBMH010000048">
    <property type="protein sequence ID" value="KAK1935542.1"/>
    <property type="molecule type" value="Genomic_DNA"/>
</dbReference>
<keyword evidence="2" id="KW-1185">Reference proteome</keyword>
<reference evidence="1" key="1">
    <citation type="journal article" date="2014" name="Nucleic Acids Res.">
        <title>The evolutionary dynamics of variant antigen genes in Babesia reveal a history of genomic innovation underlying host-parasite interaction.</title>
        <authorList>
            <person name="Jackson A.P."/>
            <person name="Otto T.D."/>
            <person name="Darby A."/>
            <person name="Ramaprasad A."/>
            <person name="Xia D."/>
            <person name="Echaide I.E."/>
            <person name="Farber M."/>
            <person name="Gahlot S."/>
            <person name="Gamble J."/>
            <person name="Gupta D."/>
            <person name="Gupta Y."/>
            <person name="Jackson L."/>
            <person name="Malandrin L."/>
            <person name="Malas T.B."/>
            <person name="Moussa E."/>
            <person name="Nair M."/>
            <person name="Reid A.J."/>
            <person name="Sanders M."/>
            <person name="Sharma J."/>
            <person name="Tracey A."/>
            <person name="Quail M.A."/>
            <person name="Weir W."/>
            <person name="Wastling J.M."/>
            <person name="Hall N."/>
            <person name="Willadsen P."/>
            <person name="Lingelbach K."/>
            <person name="Shiels B."/>
            <person name="Tait A."/>
            <person name="Berriman M."/>
            <person name="Allred D.R."/>
            <person name="Pain A."/>
        </authorList>
    </citation>
    <scope>NUCLEOTIDE SEQUENCE</scope>
    <source>
        <strain evidence="1">1802A</strain>
    </source>
</reference>
<dbReference type="AlphaFoldDB" id="A0AAD9LH85"/>
<gene>
    <name evidence="1" type="ORF">X943_002356</name>
</gene>
<reference evidence="1" key="2">
    <citation type="submission" date="2021-05" db="EMBL/GenBank/DDBJ databases">
        <authorList>
            <person name="Pain A."/>
        </authorList>
    </citation>
    <scope>NUCLEOTIDE SEQUENCE</scope>
    <source>
        <strain evidence="1">1802A</strain>
    </source>
</reference>
<feature type="non-terminal residue" evidence="1">
    <location>
        <position position="429"/>
    </location>
</feature>
<dbReference type="Proteomes" id="UP001195914">
    <property type="component" value="Unassembled WGS sequence"/>
</dbReference>
<protein>
    <submittedName>
        <fullName evidence="1">RIBOSOME BINDING PROTEIN-1</fullName>
    </submittedName>
</protein>
<name>A0AAD9LH85_BABDI</name>
<accession>A0AAD9LH85</accession>